<keyword evidence="3" id="KW-0808">Transferase</keyword>
<dbReference type="PROSITE" id="PS50231">
    <property type="entry name" value="RICIN_B_LECTIN"/>
    <property type="match status" value="1"/>
</dbReference>
<dbReference type="EC" id="2.7.11.1" evidence="3"/>
<keyword evidence="4" id="KW-1185">Reference proteome</keyword>
<dbReference type="Gene3D" id="2.80.10.50">
    <property type="match status" value="1"/>
</dbReference>
<name>A0A7W9M0Z0_9PSEU</name>
<dbReference type="SUPFAM" id="SSF50370">
    <property type="entry name" value="Ricin B-like lectins"/>
    <property type="match status" value="1"/>
</dbReference>
<gene>
    <name evidence="3" type="ORF">F4560_003091</name>
</gene>
<dbReference type="EMBL" id="JACHMO010000001">
    <property type="protein sequence ID" value="MBB5803323.1"/>
    <property type="molecule type" value="Genomic_DNA"/>
</dbReference>
<evidence type="ECO:0000256" key="1">
    <source>
        <dbReference type="SAM" id="SignalP"/>
    </source>
</evidence>
<evidence type="ECO:0000259" key="2">
    <source>
        <dbReference type="Pfam" id="PF00652"/>
    </source>
</evidence>
<sequence length="164" mass="18075">MHIFSVKKFAVAIAVAASAFAASITFVPPAASAATIAVNEQITVLRSWATGRCLDNNFAGNVYTLPCQSGNNFQDWHLIPIPSLGRWLVRNPATGMCLATNRPGAIYTTACIHNWTMHWDIREREPRVYVFRAPVAGQCLDSDRVGNAYTHVCGSNFQDWKNGF</sequence>
<dbReference type="InterPro" id="IPR000772">
    <property type="entry name" value="Ricin_B_lectin"/>
</dbReference>
<reference evidence="3 4" key="1">
    <citation type="submission" date="2020-08" db="EMBL/GenBank/DDBJ databases">
        <title>Sequencing the genomes of 1000 actinobacteria strains.</title>
        <authorList>
            <person name="Klenk H.-P."/>
        </authorList>
    </citation>
    <scope>NUCLEOTIDE SEQUENCE [LARGE SCALE GENOMIC DNA]</scope>
    <source>
        <strain evidence="3 4">DSM 45486</strain>
    </source>
</reference>
<dbReference type="Proteomes" id="UP000552097">
    <property type="component" value="Unassembled WGS sequence"/>
</dbReference>
<evidence type="ECO:0000313" key="3">
    <source>
        <dbReference type="EMBL" id="MBB5803323.1"/>
    </source>
</evidence>
<protein>
    <submittedName>
        <fullName evidence="3">Serine/threonine-protein kinase</fullName>
        <ecNumber evidence="3">2.7.11.1</ecNumber>
    </submittedName>
</protein>
<feature type="chain" id="PRO_5039578431" evidence="1">
    <location>
        <begin position="22"/>
        <end position="164"/>
    </location>
</feature>
<keyword evidence="1" id="KW-0732">Signal</keyword>
<dbReference type="AlphaFoldDB" id="A0A7W9M0Z0"/>
<dbReference type="RefSeq" id="WP_184920612.1">
    <property type="nucleotide sequence ID" value="NZ_JACHMO010000001.1"/>
</dbReference>
<proteinExistence type="predicted"/>
<dbReference type="InterPro" id="IPR035992">
    <property type="entry name" value="Ricin_B-like_lectins"/>
</dbReference>
<feature type="signal peptide" evidence="1">
    <location>
        <begin position="1"/>
        <end position="21"/>
    </location>
</feature>
<accession>A0A7W9M0Z0</accession>
<feature type="domain" description="Ricin B lectin" evidence="2">
    <location>
        <begin position="44"/>
        <end position="153"/>
    </location>
</feature>
<organism evidence="3 4">
    <name type="scientific">Saccharothrix ecbatanensis</name>
    <dbReference type="NCBI Taxonomy" id="1105145"/>
    <lineage>
        <taxon>Bacteria</taxon>
        <taxon>Bacillati</taxon>
        <taxon>Actinomycetota</taxon>
        <taxon>Actinomycetes</taxon>
        <taxon>Pseudonocardiales</taxon>
        <taxon>Pseudonocardiaceae</taxon>
        <taxon>Saccharothrix</taxon>
    </lineage>
</organism>
<comment type="caution">
    <text evidence="3">The sequence shown here is derived from an EMBL/GenBank/DDBJ whole genome shotgun (WGS) entry which is preliminary data.</text>
</comment>
<dbReference type="GO" id="GO:0004674">
    <property type="term" value="F:protein serine/threonine kinase activity"/>
    <property type="evidence" value="ECO:0007669"/>
    <property type="project" value="UniProtKB-EC"/>
</dbReference>
<evidence type="ECO:0000313" key="4">
    <source>
        <dbReference type="Proteomes" id="UP000552097"/>
    </source>
</evidence>
<dbReference type="Pfam" id="PF00652">
    <property type="entry name" value="Ricin_B_lectin"/>
    <property type="match status" value="1"/>
</dbReference>
<dbReference type="CDD" id="cd23415">
    <property type="entry name" value="beta-trefoil_Ricin_AH"/>
    <property type="match status" value="1"/>
</dbReference>
<keyword evidence="3" id="KW-0418">Kinase</keyword>